<evidence type="ECO:0000256" key="9">
    <source>
        <dbReference type="ARBA" id="ARBA00023242"/>
    </source>
</evidence>
<evidence type="ECO:0000256" key="10">
    <source>
        <dbReference type="RuleBase" id="RU004334"/>
    </source>
</evidence>
<keyword evidence="2 10" id="KW-0479">Metal-binding</keyword>
<evidence type="ECO:0000256" key="6">
    <source>
        <dbReference type="ARBA" id="ARBA00023125"/>
    </source>
</evidence>
<dbReference type="FunCoup" id="T1HCN0">
    <property type="interactions" value="41"/>
</dbReference>
<dbReference type="OMA" id="DMSWDCG"/>
<reference evidence="11" key="1">
    <citation type="submission" date="2015-05" db="UniProtKB">
        <authorList>
            <consortium name="EnsemblMetazoa"/>
        </authorList>
    </citation>
    <scope>IDENTIFICATION</scope>
</reference>
<dbReference type="GO" id="GO:0000978">
    <property type="term" value="F:RNA polymerase II cis-regulatory region sequence-specific DNA binding"/>
    <property type="evidence" value="ECO:0007669"/>
    <property type="project" value="TreeGrafter"/>
</dbReference>
<keyword evidence="7 10" id="KW-0804">Transcription</keyword>
<dbReference type="RefSeq" id="XP_073970336.1">
    <property type="nucleotide sequence ID" value="XM_074114235.1"/>
</dbReference>
<dbReference type="GeneID" id="141447058"/>
<keyword evidence="5 10" id="KW-0805">Transcription regulation</keyword>
<dbReference type="HOGENOM" id="CLU_007368_12_2_1"/>
<keyword evidence="3 10" id="KW-0863">Zinc-finger</keyword>
<dbReference type="EMBL" id="ACPB03005292">
    <property type="status" value="NOT_ANNOTATED_CDS"/>
    <property type="molecule type" value="Genomic_DNA"/>
</dbReference>
<evidence type="ECO:0000256" key="5">
    <source>
        <dbReference type="ARBA" id="ARBA00023015"/>
    </source>
</evidence>
<dbReference type="PROSITE" id="PS00031">
    <property type="entry name" value="NUCLEAR_REC_DBD_1"/>
    <property type="match status" value="1"/>
</dbReference>
<dbReference type="PRINTS" id="PR00047">
    <property type="entry name" value="STROIDFINGER"/>
</dbReference>
<sequence length="436" mass="49533">MDAVPSDIFKCSDNKTCAVCGDVALGYNFNAVTCESCKAFFRRNALKDKELRCPFKESCQITSITRRFCQRCRLAKCYVVGMKRELIMTEADKERKRRKIEANKAKLGCFNSTTKKVNSPTGNNTTVNEGTQTTVDTVDCGIQTEPLSQNSDCACIMSCFLQPNVYLTPAVSPSFGLNLNSPTSPWLLGKIDGCIPLNSAHRTLLEDLVIANKALDAPVDQEISNLLGEEFKSCGSKNLLDVINLTALAIRRLIKMCKRINAFRTLCQEDQLSLLKQGCTQMMILRSVATFDADRNSWKIPHTEDRMSQIKVEVLKEARGNIYETHEAFLRSFDTRASRDTAVICLLIAIALFDPTRNHLEDKVIIAQHQGTYYELLQRYLESIYCYRDAKELYDHLIWKMSELRQLNDEYVRVYLDVNPSQVEPLLIEIFDLKPH</sequence>
<dbReference type="InterPro" id="IPR013088">
    <property type="entry name" value="Znf_NHR/GATA"/>
</dbReference>
<dbReference type="InterPro" id="IPR050234">
    <property type="entry name" value="Nuclear_hormone_rcpt_NR1"/>
</dbReference>
<evidence type="ECO:0000256" key="7">
    <source>
        <dbReference type="ARBA" id="ARBA00023163"/>
    </source>
</evidence>
<keyword evidence="4 10" id="KW-0862">Zinc</keyword>
<evidence type="ECO:0000256" key="4">
    <source>
        <dbReference type="ARBA" id="ARBA00022833"/>
    </source>
</evidence>
<dbReference type="AlphaFoldDB" id="T1HCN0"/>
<dbReference type="GO" id="GO:0006950">
    <property type="term" value="P:response to stress"/>
    <property type="evidence" value="ECO:0007669"/>
    <property type="project" value="UniProtKB-ARBA"/>
</dbReference>
<dbReference type="FunFam" id="3.30.50.10:FF:000042">
    <property type="entry name" value="Nuclear hormone receptor HR96"/>
    <property type="match status" value="1"/>
</dbReference>
<keyword evidence="12" id="KW-1185">Reference proteome</keyword>
<dbReference type="STRING" id="13249.T1HCN0"/>
<dbReference type="eggNOG" id="KOG3575">
    <property type="taxonomic scope" value="Eukaryota"/>
</dbReference>
<comment type="subcellular location">
    <subcellularLocation>
        <location evidence="1 10">Nucleus</location>
    </subcellularLocation>
</comment>
<proteinExistence type="inferred from homology"/>
<evidence type="ECO:0000313" key="12">
    <source>
        <dbReference type="Proteomes" id="UP000015103"/>
    </source>
</evidence>
<dbReference type="InterPro" id="IPR001723">
    <property type="entry name" value="Nuclear_hrmn_rcpt"/>
</dbReference>
<protein>
    <submittedName>
        <fullName evidence="11">Uncharacterized protein</fullName>
    </submittedName>
</protein>
<evidence type="ECO:0000256" key="3">
    <source>
        <dbReference type="ARBA" id="ARBA00022771"/>
    </source>
</evidence>
<dbReference type="PRINTS" id="PR00398">
    <property type="entry name" value="STRDHORMONER"/>
</dbReference>
<dbReference type="Gene3D" id="3.30.50.10">
    <property type="entry name" value="Erythroid Transcription Factor GATA-1, subunit A"/>
    <property type="match status" value="1"/>
</dbReference>
<dbReference type="VEuPathDB" id="VectorBase:RPRC001794"/>
<dbReference type="RefSeq" id="XP_073970335.1">
    <property type="nucleotide sequence ID" value="XM_074114234.1"/>
</dbReference>
<dbReference type="SMART" id="SM00430">
    <property type="entry name" value="HOLI"/>
    <property type="match status" value="1"/>
</dbReference>
<dbReference type="InterPro" id="IPR001628">
    <property type="entry name" value="Znf_hrmn_rcpt"/>
</dbReference>
<dbReference type="InterPro" id="IPR035500">
    <property type="entry name" value="NHR-like_dom_sf"/>
</dbReference>
<keyword evidence="6 10" id="KW-0238">DNA-binding</keyword>
<dbReference type="Gene3D" id="1.10.565.10">
    <property type="entry name" value="Retinoid X Receptor"/>
    <property type="match status" value="1"/>
</dbReference>
<dbReference type="InParanoid" id="T1HCN0"/>
<dbReference type="GO" id="GO:0004879">
    <property type="term" value="F:nuclear receptor activity"/>
    <property type="evidence" value="ECO:0007669"/>
    <property type="project" value="TreeGrafter"/>
</dbReference>
<dbReference type="GO" id="GO:0030154">
    <property type="term" value="P:cell differentiation"/>
    <property type="evidence" value="ECO:0007669"/>
    <property type="project" value="TreeGrafter"/>
</dbReference>
<dbReference type="SUPFAM" id="SSF57716">
    <property type="entry name" value="Glucocorticoid receptor-like (DNA-binding domain)"/>
    <property type="match status" value="1"/>
</dbReference>
<evidence type="ECO:0000256" key="2">
    <source>
        <dbReference type="ARBA" id="ARBA00022723"/>
    </source>
</evidence>
<evidence type="ECO:0000256" key="8">
    <source>
        <dbReference type="ARBA" id="ARBA00023170"/>
    </source>
</evidence>
<dbReference type="PANTHER" id="PTHR24082:SF283">
    <property type="entry name" value="NUCLEAR HORMONE RECEPTOR HR96"/>
    <property type="match status" value="1"/>
</dbReference>
<dbReference type="GO" id="GO:0008270">
    <property type="term" value="F:zinc ion binding"/>
    <property type="evidence" value="ECO:0007669"/>
    <property type="project" value="UniProtKB-KW"/>
</dbReference>
<dbReference type="PROSITE" id="PS51843">
    <property type="entry name" value="NR_LBD"/>
    <property type="match status" value="1"/>
</dbReference>
<dbReference type="Pfam" id="PF00105">
    <property type="entry name" value="zf-C4"/>
    <property type="match status" value="1"/>
</dbReference>
<accession>T1HCN0</accession>
<keyword evidence="9 10" id="KW-0539">Nucleus</keyword>
<dbReference type="PANTHER" id="PTHR24082">
    <property type="entry name" value="NUCLEAR HORMONE RECEPTOR"/>
    <property type="match status" value="1"/>
</dbReference>
<dbReference type="Proteomes" id="UP000015103">
    <property type="component" value="Unassembled WGS sequence"/>
</dbReference>
<evidence type="ECO:0000313" key="11">
    <source>
        <dbReference type="EnsemblMetazoa" id="RPRC001794-PA"/>
    </source>
</evidence>
<dbReference type="SMART" id="SM00399">
    <property type="entry name" value="ZnF_C4"/>
    <property type="match status" value="1"/>
</dbReference>
<dbReference type="GO" id="GO:0005634">
    <property type="term" value="C:nucleus"/>
    <property type="evidence" value="ECO:0007669"/>
    <property type="project" value="UniProtKB-SubCell"/>
</dbReference>
<name>T1HCN0_RHOPR</name>
<dbReference type="GO" id="GO:0000122">
    <property type="term" value="P:negative regulation of transcription by RNA polymerase II"/>
    <property type="evidence" value="ECO:0007669"/>
    <property type="project" value="TreeGrafter"/>
</dbReference>
<comment type="similarity">
    <text evidence="10">Belongs to the nuclear hormone receptor family.</text>
</comment>
<keyword evidence="8 10" id="KW-0675">Receptor</keyword>
<dbReference type="PROSITE" id="PS51030">
    <property type="entry name" value="NUCLEAR_REC_DBD_2"/>
    <property type="match status" value="1"/>
</dbReference>
<evidence type="ECO:0000256" key="1">
    <source>
        <dbReference type="ARBA" id="ARBA00004123"/>
    </source>
</evidence>
<dbReference type="Pfam" id="PF00104">
    <property type="entry name" value="Hormone_recep"/>
    <property type="match status" value="1"/>
</dbReference>
<dbReference type="InterPro" id="IPR000536">
    <property type="entry name" value="Nucl_hrmn_rcpt_lig-bd"/>
</dbReference>
<dbReference type="EnsemblMetazoa" id="RPRC001794-RA">
    <property type="protein sequence ID" value="RPRC001794-PA"/>
    <property type="gene ID" value="RPRC001794"/>
</dbReference>
<organism evidence="11 12">
    <name type="scientific">Rhodnius prolixus</name>
    <name type="common">Triatomid bug</name>
    <dbReference type="NCBI Taxonomy" id="13249"/>
    <lineage>
        <taxon>Eukaryota</taxon>
        <taxon>Metazoa</taxon>
        <taxon>Ecdysozoa</taxon>
        <taxon>Arthropoda</taxon>
        <taxon>Hexapoda</taxon>
        <taxon>Insecta</taxon>
        <taxon>Pterygota</taxon>
        <taxon>Neoptera</taxon>
        <taxon>Paraneoptera</taxon>
        <taxon>Hemiptera</taxon>
        <taxon>Heteroptera</taxon>
        <taxon>Panheteroptera</taxon>
        <taxon>Cimicomorpha</taxon>
        <taxon>Reduviidae</taxon>
        <taxon>Triatominae</taxon>
        <taxon>Rhodnius</taxon>
    </lineage>
</organism>
<dbReference type="GO" id="GO:0045944">
    <property type="term" value="P:positive regulation of transcription by RNA polymerase II"/>
    <property type="evidence" value="ECO:0007669"/>
    <property type="project" value="TreeGrafter"/>
</dbReference>
<dbReference type="SUPFAM" id="SSF48508">
    <property type="entry name" value="Nuclear receptor ligand-binding domain"/>
    <property type="match status" value="1"/>
</dbReference>